<feature type="transmembrane region" description="Helical" evidence="1">
    <location>
        <begin position="6"/>
        <end position="29"/>
    </location>
</feature>
<dbReference type="EMBL" id="BK015858">
    <property type="protein sequence ID" value="DAD69977.1"/>
    <property type="molecule type" value="Genomic_DNA"/>
</dbReference>
<sequence length="106" mass="11910">MIKTLLLGIGAIGLGLTLALLLIFTYIGIRELIFELRMKKVMRFLDTPEGKQKLEDLSDAVSRETGLPKWALFCGADEFGNIIVSPRSPDAHIEQYEMEDENNGRL</sequence>
<keyword evidence="1" id="KW-1133">Transmembrane helix</keyword>
<organism evidence="2">
    <name type="scientific">Caudovirales sp. ctFWA4</name>
    <dbReference type="NCBI Taxonomy" id="2827628"/>
    <lineage>
        <taxon>Viruses</taxon>
        <taxon>Duplodnaviria</taxon>
        <taxon>Heunggongvirae</taxon>
        <taxon>Uroviricota</taxon>
        <taxon>Caudoviricetes</taxon>
    </lineage>
</organism>
<keyword evidence="1" id="KW-0472">Membrane</keyword>
<reference evidence="2" key="1">
    <citation type="journal article" date="2021" name="Proc. Natl. Acad. Sci. U.S.A.">
        <title>A Catalog of Tens of Thousands of Viruses from Human Metagenomes Reveals Hidden Associations with Chronic Diseases.</title>
        <authorList>
            <person name="Tisza M.J."/>
            <person name="Buck C.B."/>
        </authorList>
    </citation>
    <scope>NUCLEOTIDE SEQUENCE</scope>
    <source>
        <strain evidence="2">CtFWA4</strain>
    </source>
</reference>
<keyword evidence="1" id="KW-0812">Transmembrane</keyword>
<evidence type="ECO:0000313" key="2">
    <source>
        <dbReference type="EMBL" id="DAD69977.1"/>
    </source>
</evidence>
<protein>
    <submittedName>
        <fullName evidence="2">Uncharacterized protein</fullName>
    </submittedName>
</protein>
<name>A0A8S5LJ97_9CAUD</name>
<evidence type="ECO:0000256" key="1">
    <source>
        <dbReference type="SAM" id="Phobius"/>
    </source>
</evidence>
<proteinExistence type="predicted"/>
<accession>A0A8S5LJ97</accession>